<dbReference type="KEGG" id="uli:ETAA1_49850"/>
<protein>
    <submittedName>
        <fullName evidence="3">Uncharacterized protein</fullName>
    </submittedName>
</protein>
<sequence>MSMTNCPSCGLPRADELLAVAPCPLCGADGHPVAVEAPPPPPEPVAAPPPPAAASSHFGLGLVIGLLLGTALGAGVVLGWPARPSPEPDTVAAAAPPADTPPLPPTPKSPDAPAVAPPTVPTAKDKPNPFRPTGPTPLVLDNPDGETRPVVRPGGHLVLAGQVKRLVVPGLKAGAVLDASQLSAAEVEVTGPIDGGARLVARAPGGTVVFRATVDGGSVVDVVGRQVTFDAPVGGANTRVTVALTSGGELRVAALTGSARLQYRRATPADPPVRLSVGRVTPPAVVVEVP</sequence>
<dbReference type="OrthoDB" id="302751at2"/>
<dbReference type="Proteomes" id="UP000319576">
    <property type="component" value="Chromosome"/>
</dbReference>
<reference evidence="3 4" key="1">
    <citation type="submission" date="2019-02" db="EMBL/GenBank/DDBJ databases">
        <title>Deep-cultivation of Planctomycetes and their phenomic and genomic characterization uncovers novel biology.</title>
        <authorList>
            <person name="Wiegand S."/>
            <person name="Jogler M."/>
            <person name="Boedeker C."/>
            <person name="Pinto D."/>
            <person name="Vollmers J."/>
            <person name="Rivas-Marin E."/>
            <person name="Kohn T."/>
            <person name="Peeters S.H."/>
            <person name="Heuer A."/>
            <person name="Rast P."/>
            <person name="Oberbeckmann S."/>
            <person name="Bunk B."/>
            <person name="Jeske O."/>
            <person name="Meyerdierks A."/>
            <person name="Storesund J.E."/>
            <person name="Kallscheuer N."/>
            <person name="Luecker S."/>
            <person name="Lage O.M."/>
            <person name="Pohl T."/>
            <person name="Merkel B.J."/>
            <person name="Hornburger P."/>
            <person name="Mueller R.-W."/>
            <person name="Bruemmer F."/>
            <person name="Labrenz M."/>
            <person name="Spormann A.M."/>
            <person name="Op den Camp H."/>
            <person name="Overmann J."/>
            <person name="Amann R."/>
            <person name="Jetten M.S.M."/>
            <person name="Mascher T."/>
            <person name="Medema M.H."/>
            <person name="Devos D.P."/>
            <person name="Kaster A.-K."/>
            <person name="Ovreas L."/>
            <person name="Rohde M."/>
            <person name="Galperin M.Y."/>
            <person name="Jogler C."/>
        </authorList>
    </citation>
    <scope>NUCLEOTIDE SEQUENCE [LARGE SCALE GENOMIC DNA]</scope>
    <source>
        <strain evidence="3 4">ETA_A1</strain>
    </source>
</reference>
<proteinExistence type="predicted"/>
<dbReference type="RefSeq" id="WP_145243099.1">
    <property type="nucleotide sequence ID" value="NZ_CP036273.1"/>
</dbReference>
<feature type="compositionally biased region" description="Pro residues" evidence="1">
    <location>
        <begin position="98"/>
        <end position="120"/>
    </location>
</feature>
<accession>A0A517XZQ3</accession>
<gene>
    <name evidence="3" type="ORF">ETAA1_49850</name>
</gene>
<organism evidence="3 4">
    <name type="scientific">Urbifossiella limnaea</name>
    <dbReference type="NCBI Taxonomy" id="2528023"/>
    <lineage>
        <taxon>Bacteria</taxon>
        <taxon>Pseudomonadati</taxon>
        <taxon>Planctomycetota</taxon>
        <taxon>Planctomycetia</taxon>
        <taxon>Gemmatales</taxon>
        <taxon>Gemmataceae</taxon>
        <taxon>Urbifossiella</taxon>
    </lineage>
</organism>
<evidence type="ECO:0000313" key="3">
    <source>
        <dbReference type="EMBL" id="QDU22995.1"/>
    </source>
</evidence>
<keyword evidence="2" id="KW-0472">Membrane</keyword>
<dbReference type="AlphaFoldDB" id="A0A517XZQ3"/>
<evidence type="ECO:0000256" key="1">
    <source>
        <dbReference type="SAM" id="MobiDB-lite"/>
    </source>
</evidence>
<evidence type="ECO:0000256" key="2">
    <source>
        <dbReference type="SAM" id="Phobius"/>
    </source>
</evidence>
<feature type="region of interest" description="Disordered" evidence="1">
    <location>
        <begin position="85"/>
        <end position="144"/>
    </location>
</feature>
<feature type="compositionally biased region" description="Low complexity" evidence="1">
    <location>
        <begin position="88"/>
        <end position="97"/>
    </location>
</feature>
<keyword evidence="4" id="KW-1185">Reference proteome</keyword>
<evidence type="ECO:0000313" key="4">
    <source>
        <dbReference type="Proteomes" id="UP000319576"/>
    </source>
</evidence>
<dbReference type="EMBL" id="CP036273">
    <property type="protein sequence ID" value="QDU22995.1"/>
    <property type="molecule type" value="Genomic_DNA"/>
</dbReference>
<keyword evidence="2" id="KW-0812">Transmembrane</keyword>
<feature type="region of interest" description="Disordered" evidence="1">
    <location>
        <begin position="34"/>
        <end position="53"/>
    </location>
</feature>
<feature type="compositionally biased region" description="Pro residues" evidence="1">
    <location>
        <begin position="37"/>
        <end position="52"/>
    </location>
</feature>
<feature type="transmembrane region" description="Helical" evidence="2">
    <location>
        <begin position="58"/>
        <end position="80"/>
    </location>
</feature>
<keyword evidence="2" id="KW-1133">Transmembrane helix</keyword>
<name>A0A517XZQ3_9BACT</name>